<evidence type="ECO:0000313" key="1">
    <source>
        <dbReference type="EMBL" id="MED1569658.1"/>
    </source>
</evidence>
<dbReference type="Proteomes" id="UP001309448">
    <property type="component" value="Unassembled WGS sequence"/>
</dbReference>
<sequence length="74" mass="8524">MLVSSIVLEKKGAFGQDHVPTMRNEEKLPTNKLISEKLLSLFNTTNDYKRIKEKLIGKTLTFVPDHPIVIKLRF</sequence>
<proteinExistence type="predicted"/>
<keyword evidence="2" id="KW-1185">Reference proteome</keyword>
<dbReference type="RefSeq" id="WP_327922143.1">
    <property type="nucleotide sequence ID" value="NZ_JARMDB010000050.1"/>
</dbReference>
<accession>A0ABU6N6N1</accession>
<protein>
    <submittedName>
        <fullName evidence="1">Uncharacterized protein</fullName>
    </submittedName>
</protein>
<comment type="caution">
    <text evidence="1">The sequence shown here is derived from an EMBL/GenBank/DDBJ whole genome shotgun (WGS) entry which is preliminary data.</text>
</comment>
<dbReference type="EMBL" id="JARMDB010000050">
    <property type="protein sequence ID" value="MED1569658.1"/>
    <property type="molecule type" value="Genomic_DNA"/>
</dbReference>
<organism evidence="1 2">
    <name type="scientific">Bacillus paramycoides</name>
    <dbReference type="NCBI Taxonomy" id="2026194"/>
    <lineage>
        <taxon>Bacteria</taxon>
        <taxon>Bacillati</taxon>
        <taxon>Bacillota</taxon>
        <taxon>Bacilli</taxon>
        <taxon>Bacillales</taxon>
        <taxon>Bacillaceae</taxon>
        <taxon>Bacillus</taxon>
        <taxon>Bacillus cereus group</taxon>
    </lineage>
</organism>
<evidence type="ECO:0000313" key="2">
    <source>
        <dbReference type="Proteomes" id="UP001309448"/>
    </source>
</evidence>
<gene>
    <name evidence="1" type="ORF">P4U88_28425</name>
</gene>
<reference evidence="1 2" key="1">
    <citation type="submission" date="2023-03" db="EMBL/GenBank/DDBJ databases">
        <title>Bacillus Genome Sequencing.</title>
        <authorList>
            <person name="Dunlap C."/>
        </authorList>
    </citation>
    <scope>NUCLEOTIDE SEQUENCE [LARGE SCALE GENOMIC DNA]</scope>
    <source>
        <strain evidence="1 2">B-615</strain>
    </source>
</reference>
<name>A0ABU6N6N1_9BACI</name>